<accession>A0ABQ2F2U4</accession>
<evidence type="ECO:0000313" key="3">
    <source>
        <dbReference type="Proteomes" id="UP000647587"/>
    </source>
</evidence>
<keyword evidence="1" id="KW-1133">Transmembrane helix</keyword>
<dbReference type="Proteomes" id="UP000647587">
    <property type="component" value="Unassembled WGS sequence"/>
</dbReference>
<reference evidence="3" key="1">
    <citation type="journal article" date="2019" name="Int. J. Syst. Evol. Microbiol.">
        <title>The Global Catalogue of Microorganisms (GCM) 10K type strain sequencing project: providing services to taxonomists for standard genome sequencing and annotation.</title>
        <authorList>
            <consortium name="The Broad Institute Genomics Platform"/>
            <consortium name="The Broad Institute Genome Sequencing Center for Infectious Disease"/>
            <person name="Wu L."/>
            <person name="Ma J."/>
        </authorList>
    </citation>
    <scope>NUCLEOTIDE SEQUENCE [LARGE SCALE GENOMIC DNA]</scope>
    <source>
        <strain evidence="3">JCM 30331</strain>
    </source>
</reference>
<organism evidence="2 3">
    <name type="scientific">Deinococcus malanensis</name>
    <dbReference type="NCBI Taxonomy" id="1706855"/>
    <lineage>
        <taxon>Bacteria</taxon>
        <taxon>Thermotogati</taxon>
        <taxon>Deinococcota</taxon>
        <taxon>Deinococci</taxon>
        <taxon>Deinococcales</taxon>
        <taxon>Deinococcaceae</taxon>
        <taxon>Deinococcus</taxon>
    </lineage>
</organism>
<evidence type="ECO:0000256" key="1">
    <source>
        <dbReference type="SAM" id="Phobius"/>
    </source>
</evidence>
<comment type="caution">
    <text evidence="2">The sequence shown here is derived from an EMBL/GenBank/DDBJ whole genome shotgun (WGS) entry which is preliminary data.</text>
</comment>
<keyword evidence="1" id="KW-0472">Membrane</keyword>
<feature type="transmembrane region" description="Helical" evidence="1">
    <location>
        <begin position="106"/>
        <end position="127"/>
    </location>
</feature>
<keyword evidence="1" id="KW-0812">Transmembrane</keyword>
<protein>
    <submittedName>
        <fullName evidence="2">Uncharacterized protein</fullName>
    </submittedName>
</protein>
<dbReference type="RefSeq" id="WP_386839912.1">
    <property type="nucleotide sequence ID" value="NZ_JBHUEV010000002.1"/>
</dbReference>
<evidence type="ECO:0000313" key="2">
    <source>
        <dbReference type="EMBL" id="GGK43693.1"/>
    </source>
</evidence>
<name>A0ABQ2F2U4_9DEIO</name>
<keyword evidence="3" id="KW-1185">Reference proteome</keyword>
<gene>
    <name evidence="2" type="ORF">GCM10008955_41800</name>
</gene>
<sequence length="129" mass="14053">MRVGPAKYGSFRLIAWYSSQSWARVGEQFPVPRADPAVPIHGQDRRAARPGLIEGNAVPVNEWMGRLKNDGWLTWVVVTEIPSLDPTTGVVGAQGLAYENYGALDIVTPLMGHLMFGLLTGVLFAAFQS</sequence>
<proteinExistence type="predicted"/>
<dbReference type="EMBL" id="BMPP01000043">
    <property type="protein sequence ID" value="GGK43693.1"/>
    <property type="molecule type" value="Genomic_DNA"/>
</dbReference>